<organism evidence="3 4">
    <name type="scientific">Vibrio gallaecicus</name>
    <dbReference type="NCBI Taxonomy" id="552386"/>
    <lineage>
        <taxon>Bacteria</taxon>
        <taxon>Pseudomonadati</taxon>
        <taxon>Pseudomonadota</taxon>
        <taxon>Gammaproteobacteria</taxon>
        <taxon>Vibrionales</taxon>
        <taxon>Vibrionaceae</taxon>
        <taxon>Vibrio</taxon>
    </lineage>
</organism>
<evidence type="ECO:0000259" key="2">
    <source>
        <dbReference type="Pfam" id="PF04945"/>
    </source>
</evidence>
<evidence type="ECO:0000256" key="1">
    <source>
        <dbReference type="SAM" id="SignalP"/>
    </source>
</evidence>
<dbReference type="RefSeq" id="WP_372265628.1">
    <property type="nucleotide sequence ID" value="NZ_JBFRUW010000021.1"/>
</dbReference>
<accession>A0ABV4NA22</accession>
<gene>
    <name evidence="3" type="ORF">AB4566_07580</name>
</gene>
<comment type="caution">
    <text evidence="3">The sequence shown here is derived from an EMBL/GenBank/DDBJ whole genome shotgun (WGS) entry which is preliminary data.</text>
</comment>
<sequence>MRKLLTAFLLLLSPLSFADDEIYTGIFSSKALDGYDTVAYFSQNKPVKGSKQFTTEYKGADWYFSTETNLTLFVNNPEKYAPQYGGYCAWAVSAKNDFAPGDPLQWTIVNNKLYLNYDQDIKNLWETKRDAHIQQADKNWPQLIN</sequence>
<feature type="signal peptide" evidence="1">
    <location>
        <begin position="1"/>
        <end position="18"/>
    </location>
</feature>
<dbReference type="Proteomes" id="UP001570417">
    <property type="component" value="Unassembled WGS sequence"/>
</dbReference>
<keyword evidence="4" id="KW-1185">Reference proteome</keyword>
<keyword evidence="1" id="KW-0732">Signal</keyword>
<protein>
    <submittedName>
        <fullName evidence="3">YHS domain-containing (Seleno)protein</fullName>
    </submittedName>
</protein>
<dbReference type="Pfam" id="PF04945">
    <property type="entry name" value="YHS"/>
    <property type="match status" value="1"/>
</dbReference>
<dbReference type="InterPro" id="IPR007029">
    <property type="entry name" value="YHS_dom"/>
</dbReference>
<proteinExistence type="predicted"/>
<reference evidence="3 4" key="1">
    <citation type="journal article" date="2024" name="ISME J.">
        <title>Tailless and filamentous prophages are predominant in marine Vibrio.</title>
        <authorList>
            <person name="Steensen K."/>
            <person name="Seneca J."/>
            <person name="Bartlau N."/>
            <person name="Yu X.A."/>
            <person name="Hussain F.A."/>
            <person name="Polz M.F."/>
        </authorList>
    </citation>
    <scope>NUCLEOTIDE SEQUENCE [LARGE SCALE GENOMIC DNA]</scope>
    <source>
        <strain evidence="3 4">10N.222.51.A1</strain>
    </source>
</reference>
<feature type="chain" id="PRO_5046475968" evidence="1">
    <location>
        <begin position="19"/>
        <end position="145"/>
    </location>
</feature>
<dbReference type="NCBIfam" id="NF041384">
    <property type="entry name" value="YHS_seleno_dom"/>
    <property type="match status" value="1"/>
</dbReference>
<feature type="domain" description="YHS" evidence="2">
    <location>
        <begin position="39"/>
        <end position="84"/>
    </location>
</feature>
<name>A0ABV4NA22_9VIBR</name>
<evidence type="ECO:0000313" key="3">
    <source>
        <dbReference type="EMBL" id="MFA0568132.1"/>
    </source>
</evidence>
<dbReference type="EMBL" id="JBFRUW010000021">
    <property type="protein sequence ID" value="MFA0568132.1"/>
    <property type="molecule type" value="Genomic_DNA"/>
</dbReference>
<evidence type="ECO:0000313" key="4">
    <source>
        <dbReference type="Proteomes" id="UP001570417"/>
    </source>
</evidence>